<evidence type="ECO:0000259" key="2">
    <source>
        <dbReference type="Pfam" id="PF01757"/>
    </source>
</evidence>
<evidence type="ECO:0000313" key="3">
    <source>
        <dbReference type="EMBL" id="MBO1079820.1"/>
    </source>
</evidence>
<feature type="transmembrane region" description="Helical" evidence="1">
    <location>
        <begin position="365"/>
        <end position="385"/>
    </location>
</feature>
<keyword evidence="3" id="KW-0808">Transferase</keyword>
<dbReference type="Pfam" id="PF01757">
    <property type="entry name" value="Acyl_transf_3"/>
    <property type="match status" value="1"/>
</dbReference>
<name>A0ABS3KS83_9PROT</name>
<feature type="transmembrane region" description="Helical" evidence="1">
    <location>
        <begin position="302"/>
        <end position="319"/>
    </location>
</feature>
<dbReference type="InterPro" id="IPR050879">
    <property type="entry name" value="Acyltransferase_3"/>
</dbReference>
<feature type="transmembrane region" description="Helical" evidence="1">
    <location>
        <begin position="83"/>
        <end position="106"/>
    </location>
</feature>
<keyword evidence="1" id="KW-0812">Transmembrane</keyword>
<feature type="transmembrane region" description="Helical" evidence="1">
    <location>
        <begin position="193"/>
        <end position="214"/>
    </location>
</feature>
<keyword evidence="3" id="KW-0012">Acyltransferase</keyword>
<dbReference type="GO" id="GO:0016746">
    <property type="term" value="F:acyltransferase activity"/>
    <property type="evidence" value="ECO:0007669"/>
    <property type="project" value="UniProtKB-KW"/>
</dbReference>
<feature type="transmembrane region" description="Helical" evidence="1">
    <location>
        <begin position="118"/>
        <end position="139"/>
    </location>
</feature>
<sequence length="410" mass="44215">MRAVVQVKWPVNDPGLNNTAVTNHSPLPKAAPPPAGRIACFDGLRGVAAVIVVVFHYICLLHPTLTPDLSAQVHWLADTPVHILWNGLFSVSVFFVLSGFVMAAAADRRRGVLIASSLTRYLRLALPAAASCLLAWGWLSAFPDSAQALEDSLATPSRWLDYTYQHSIRPIWYAGADGLLGNFVRGYSDFNNVLWTMQVELLGSLGIFLVYALCRRGWARLLALLAAGAAVLLWLPDTYTGFLLGAALFEAHRRGLLRPASMLPPALALVAALAMGGMGNGAHLRLGLPDVPQAWELGEPRGIMSAVAAALLVYATLTLPPLGRVFARPLPVFLGRISFGLYLVHVPPLYTIVAWSYLRGVPEAVLFPAYAASVLLLAWLFTLAVDEPSLKGLSALRARLGAGRPLLQPR</sequence>
<keyword evidence="1" id="KW-0472">Membrane</keyword>
<feature type="domain" description="Acyltransferase 3" evidence="2">
    <location>
        <begin position="39"/>
        <end position="382"/>
    </location>
</feature>
<evidence type="ECO:0000256" key="1">
    <source>
        <dbReference type="SAM" id="Phobius"/>
    </source>
</evidence>
<accession>A0ABS3KS83</accession>
<dbReference type="PANTHER" id="PTHR23028">
    <property type="entry name" value="ACETYLTRANSFERASE"/>
    <property type="match status" value="1"/>
</dbReference>
<keyword evidence="4" id="KW-1185">Reference proteome</keyword>
<organism evidence="3 4">
    <name type="scientific">Roseomonas haemaphysalidis</name>
    <dbReference type="NCBI Taxonomy" id="2768162"/>
    <lineage>
        <taxon>Bacteria</taxon>
        <taxon>Pseudomonadati</taxon>
        <taxon>Pseudomonadota</taxon>
        <taxon>Alphaproteobacteria</taxon>
        <taxon>Acetobacterales</taxon>
        <taxon>Roseomonadaceae</taxon>
        <taxon>Roseomonas</taxon>
    </lineage>
</organism>
<evidence type="ECO:0000313" key="4">
    <source>
        <dbReference type="Proteomes" id="UP001518989"/>
    </source>
</evidence>
<dbReference type="Proteomes" id="UP001518989">
    <property type="component" value="Unassembled WGS sequence"/>
</dbReference>
<gene>
    <name evidence="3" type="ORF">IAI61_12340</name>
</gene>
<comment type="caution">
    <text evidence="3">The sequence shown here is derived from an EMBL/GenBank/DDBJ whole genome shotgun (WGS) entry which is preliminary data.</text>
</comment>
<keyword evidence="1" id="KW-1133">Transmembrane helix</keyword>
<protein>
    <submittedName>
        <fullName evidence="3">Acyltransferase</fullName>
    </submittedName>
</protein>
<dbReference type="InterPro" id="IPR002656">
    <property type="entry name" value="Acyl_transf_3_dom"/>
</dbReference>
<dbReference type="EMBL" id="JACTNG010000006">
    <property type="protein sequence ID" value="MBO1079820.1"/>
    <property type="molecule type" value="Genomic_DNA"/>
</dbReference>
<feature type="transmembrane region" description="Helical" evidence="1">
    <location>
        <begin position="44"/>
        <end position="63"/>
    </location>
</feature>
<feature type="transmembrane region" description="Helical" evidence="1">
    <location>
        <begin position="221"/>
        <end position="242"/>
    </location>
</feature>
<dbReference type="PANTHER" id="PTHR23028:SF134">
    <property type="entry name" value="PUTATIVE (AFU_ORTHOLOGUE AFUA_4G08520)-RELATED"/>
    <property type="match status" value="1"/>
</dbReference>
<feature type="transmembrane region" description="Helical" evidence="1">
    <location>
        <begin position="339"/>
        <end position="358"/>
    </location>
</feature>
<proteinExistence type="predicted"/>
<reference evidence="3 4" key="1">
    <citation type="submission" date="2020-09" db="EMBL/GenBank/DDBJ databases">
        <title>Roseomonas.</title>
        <authorList>
            <person name="Zhu W."/>
        </authorList>
    </citation>
    <scope>NUCLEOTIDE SEQUENCE [LARGE SCALE GENOMIC DNA]</scope>
    <source>
        <strain evidence="3 4">573</strain>
    </source>
</reference>